<reference evidence="1 2" key="1">
    <citation type="submission" date="2022-10" db="EMBL/GenBank/DDBJ databases">
        <title>Aestuariibacter sp. AA17 isolated from Montipora capitata coral fragment.</title>
        <authorList>
            <person name="Emsley S.A."/>
            <person name="Pfannmuller K.M."/>
            <person name="Loughran R.M."/>
            <person name="Shlafstein M."/>
            <person name="Papke E."/>
            <person name="Saw J.H."/>
            <person name="Ushijima B."/>
            <person name="Videau P."/>
        </authorList>
    </citation>
    <scope>NUCLEOTIDE SEQUENCE [LARGE SCALE GENOMIC DNA]</scope>
    <source>
        <strain evidence="1 2">AA17</strain>
    </source>
</reference>
<protein>
    <submittedName>
        <fullName evidence="1">VC2046/SO_2500 family protein</fullName>
    </submittedName>
</protein>
<dbReference type="Pfam" id="PF11993">
    <property type="entry name" value="VC2046"/>
    <property type="match status" value="1"/>
</dbReference>
<dbReference type="InterPro" id="IPR021879">
    <property type="entry name" value="VC2046_fam"/>
</dbReference>
<gene>
    <name evidence="1" type="ORF">OE749_11185</name>
</gene>
<dbReference type="RefSeq" id="WP_263712541.1">
    <property type="nucleotide sequence ID" value="NZ_JAOWKX010000005.1"/>
</dbReference>
<name>A0ABT3A999_9ALTE</name>
<organism evidence="1 2">
    <name type="scientific">Fluctibacter corallii</name>
    <dbReference type="NCBI Taxonomy" id="2984329"/>
    <lineage>
        <taxon>Bacteria</taxon>
        <taxon>Pseudomonadati</taxon>
        <taxon>Pseudomonadota</taxon>
        <taxon>Gammaproteobacteria</taxon>
        <taxon>Alteromonadales</taxon>
        <taxon>Alteromonadaceae</taxon>
        <taxon>Fluctibacter</taxon>
    </lineage>
</organism>
<evidence type="ECO:0000313" key="2">
    <source>
        <dbReference type="Proteomes" id="UP001652504"/>
    </source>
</evidence>
<comment type="caution">
    <text evidence="1">The sequence shown here is derived from an EMBL/GenBank/DDBJ whole genome shotgun (WGS) entry which is preliminary data.</text>
</comment>
<dbReference type="EMBL" id="JAOWKX010000005">
    <property type="protein sequence ID" value="MCV2885255.1"/>
    <property type="molecule type" value="Genomic_DNA"/>
</dbReference>
<proteinExistence type="predicted"/>
<sequence>MPDSPITSHLPIINDVEYTGSLNRASTQGASFGLLLAMLQQNILERPHIEKAVQSANQNEGQFEHLKVYPTPALKADEKHFSDLHITSKLIHQNIQDAMLFQTMRPHPLSQYDDASHINDEIIANCDMYTQRRLRNAPDHQVDSEIQVDETKLYDVLESLSEMRF</sequence>
<dbReference type="Proteomes" id="UP001652504">
    <property type="component" value="Unassembled WGS sequence"/>
</dbReference>
<keyword evidence="2" id="KW-1185">Reference proteome</keyword>
<accession>A0ABT3A999</accession>
<evidence type="ECO:0000313" key="1">
    <source>
        <dbReference type="EMBL" id="MCV2885255.1"/>
    </source>
</evidence>